<sequence>MSTRDTITITQKEADLAASIFGSNKANKTRVGTPLRYYELAKDVAGEYRLEIIFPKQGEDGTETLSFMTAFIIKVVYEAFNEVDPLDKENSLALMSLNAQTIALQLLKKTRQWTGDNKDPSLLDYDKRAIQQIIKQTYDRGPVKITRNATDRVTSILTWEATKHVDAALMMELSLPHM</sequence>
<keyword evidence="2" id="KW-1185">Reference proteome</keyword>
<proteinExistence type="predicted"/>
<comment type="caution">
    <text evidence="1">The sequence shown here is derived from an EMBL/GenBank/DDBJ whole genome shotgun (WGS) entry which is preliminary data.</text>
</comment>
<reference evidence="1 2" key="1">
    <citation type="submission" date="2014-10" db="EMBL/GenBank/DDBJ databases">
        <title>Draft genome of the hookworm Ancylostoma caninum.</title>
        <authorList>
            <person name="Mitreva M."/>
        </authorList>
    </citation>
    <scope>NUCLEOTIDE SEQUENCE [LARGE SCALE GENOMIC DNA]</scope>
    <source>
        <strain evidence="1 2">Baltimore</strain>
    </source>
</reference>
<dbReference type="EMBL" id="JOJR01000081">
    <property type="protein sequence ID" value="RCN46330.1"/>
    <property type="molecule type" value="Genomic_DNA"/>
</dbReference>
<dbReference type="Proteomes" id="UP000252519">
    <property type="component" value="Unassembled WGS sequence"/>
</dbReference>
<protein>
    <submittedName>
        <fullName evidence="1">Uncharacterized protein</fullName>
    </submittedName>
</protein>
<evidence type="ECO:0000313" key="2">
    <source>
        <dbReference type="Proteomes" id="UP000252519"/>
    </source>
</evidence>
<gene>
    <name evidence="1" type="ORF">ANCCAN_07624</name>
</gene>
<organism evidence="1 2">
    <name type="scientific">Ancylostoma caninum</name>
    <name type="common">Dog hookworm</name>
    <dbReference type="NCBI Taxonomy" id="29170"/>
    <lineage>
        <taxon>Eukaryota</taxon>
        <taxon>Metazoa</taxon>
        <taxon>Ecdysozoa</taxon>
        <taxon>Nematoda</taxon>
        <taxon>Chromadorea</taxon>
        <taxon>Rhabditida</taxon>
        <taxon>Rhabditina</taxon>
        <taxon>Rhabditomorpha</taxon>
        <taxon>Strongyloidea</taxon>
        <taxon>Ancylostomatidae</taxon>
        <taxon>Ancylostomatinae</taxon>
        <taxon>Ancylostoma</taxon>
    </lineage>
</organism>
<name>A0A368GTF3_ANCCA</name>
<accession>A0A368GTF3</accession>
<dbReference type="AlphaFoldDB" id="A0A368GTF3"/>
<evidence type="ECO:0000313" key="1">
    <source>
        <dbReference type="EMBL" id="RCN46330.1"/>
    </source>
</evidence>
<dbReference type="OrthoDB" id="5872679at2759"/>